<proteinExistence type="predicted"/>
<keyword evidence="2" id="KW-0812">Transmembrane</keyword>
<keyword evidence="1" id="KW-0175">Coiled coil</keyword>
<evidence type="ECO:0000313" key="3">
    <source>
        <dbReference type="EMBL" id="CAF1081171.1"/>
    </source>
</evidence>
<accession>A0A814MKW1</accession>
<sequence length="437" mass="50772">MRSENIDNNQNAWIEPSHRTRVKKTPRLLKQDSNLNTKYFNIKDLAVEIDRNFPLIYNLEPRSSLEETSYKNLIESNNSDSKETVCSKNEKISNLIKSSSINSQIAASTRNLNRHDDYAKPKTIKGSKTVSSCYILQLYFIYLILCVVIMSFSFGYYYTIVSTRLKIDKLEKKMDEKISKKISVMMFEAKSYSEVKNKLDSNEEYNENYEMDDQELKNSKIKLYKMKQIGFKNKKPSNSEKNENFFVPKEIDSMENYFKEFKTTKSIQVNKATEITTKILGDRSSSISSLLQENVSNLTENNSNEFQQIIEVIKFTEPSVSSFETDHSKENNTTNVANTYSAMVNQTSNLIDHLKNNYKKERHRKRLEIESGNSTMQNRIFSKKTQINQCYLNLIDKKPTPLIFLGVFHCNLMIDIGSSNTNYYLTKGFKGTKLLFL</sequence>
<keyword evidence="2" id="KW-1133">Transmembrane helix</keyword>
<dbReference type="AlphaFoldDB" id="A0A814MKW1"/>
<evidence type="ECO:0000256" key="1">
    <source>
        <dbReference type="SAM" id="Coils"/>
    </source>
</evidence>
<feature type="transmembrane region" description="Helical" evidence="2">
    <location>
        <begin position="139"/>
        <end position="159"/>
    </location>
</feature>
<protein>
    <submittedName>
        <fullName evidence="3">Uncharacterized protein</fullName>
    </submittedName>
</protein>
<evidence type="ECO:0000313" key="4">
    <source>
        <dbReference type="Proteomes" id="UP000663879"/>
    </source>
</evidence>
<organism evidence="3 4">
    <name type="scientific">Brachionus calyciflorus</name>
    <dbReference type="NCBI Taxonomy" id="104777"/>
    <lineage>
        <taxon>Eukaryota</taxon>
        <taxon>Metazoa</taxon>
        <taxon>Spiralia</taxon>
        <taxon>Gnathifera</taxon>
        <taxon>Rotifera</taxon>
        <taxon>Eurotatoria</taxon>
        <taxon>Monogononta</taxon>
        <taxon>Pseudotrocha</taxon>
        <taxon>Ploima</taxon>
        <taxon>Brachionidae</taxon>
        <taxon>Brachionus</taxon>
    </lineage>
</organism>
<keyword evidence="2" id="KW-0472">Membrane</keyword>
<name>A0A814MKW1_9BILA</name>
<dbReference type="Proteomes" id="UP000663879">
    <property type="component" value="Unassembled WGS sequence"/>
</dbReference>
<keyword evidence="4" id="KW-1185">Reference proteome</keyword>
<dbReference type="EMBL" id="CAJNOC010006588">
    <property type="protein sequence ID" value="CAF1081171.1"/>
    <property type="molecule type" value="Genomic_DNA"/>
</dbReference>
<gene>
    <name evidence="3" type="ORF">OXX778_LOCUS20200</name>
</gene>
<reference evidence="3" key="1">
    <citation type="submission" date="2021-02" db="EMBL/GenBank/DDBJ databases">
        <authorList>
            <person name="Nowell W R."/>
        </authorList>
    </citation>
    <scope>NUCLEOTIDE SEQUENCE</scope>
    <source>
        <strain evidence="3">Ploen Becks lab</strain>
    </source>
</reference>
<evidence type="ECO:0000256" key="2">
    <source>
        <dbReference type="SAM" id="Phobius"/>
    </source>
</evidence>
<feature type="coiled-coil region" evidence="1">
    <location>
        <begin position="160"/>
        <end position="222"/>
    </location>
</feature>
<comment type="caution">
    <text evidence="3">The sequence shown here is derived from an EMBL/GenBank/DDBJ whole genome shotgun (WGS) entry which is preliminary data.</text>
</comment>